<dbReference type="Proteomes" id="UP000078046">
    <property type="component" value="Unassembled WGS sequence"/>
</dbReference>
<dbReference type="PANTHER" id="PTHR11021">
    <property type="entry name" value="SMALL NUCLEAR RIBONUCLEOPROTEIN F SNRNP-F"/>
    <property type="match status" value="1"/>
</dbReference>
<comment type="caution">
    <text evidence="12">The sequence shown here is derived from an EMBL/GenBank/DDBJ whole genome shotgun (WGS) entry which is preliminary data.</text>
</comment>
<evidence type="ECO:0000256" key="10">
    <source>
        <dbReference type="PIRNR" id="PIRNR006609"/>
    </source>
</evidence>
<dbReference type="PIRSF" id="PIRSF006609">
    <property type="entry name" value="snRNP_SmF"/>
    <property type="match status" value="1"/>
</dbReference>
<dbReference type="PANTHER" id="PTHR11021:SF0">
    <property type="entry name" value="SMALL NUCLEAR RIBONUCLEOPROTEIN F"/>
    <property type="match status" value="1"/>
</dbReference>
<evidence type="ECO:0000259" key="11">
    <source>
        <dbReference type="PROSITE" id="PS52002"/>
    </source>
</evidence>
<reference evidence="12 13" key="1">
    <citation type="submission" date="2016-04" db="EMBL/GenBank/DDBJ databases">
        <title>The genome of Intoshia linei affirms orthonectids as highly simplified spiralians.</title>
        <authorList>
            <person name="Mikhailov K.V."/>
            <person name="Slusarev G.S."/>
            <person name="Nikitin M.A."/>
            <person name="Logacheva M.D."/>
            <person name="Penin A."/>
            <person name="Aleoshin V."/>
            <person name="Panchin Y.V."/>
        </authorList>
    </citation>
    <scope>NUCLEOTIDE SEQUENCE [LARGE SCALE GENOMIC DNA]</scope>
    <source>
        <strain evidence="12">Intl2013</strain>
        <tissue evidence="12">Whole animal</tissue>
    </source>
</reference>
<sequence length="89" mass="10165">MSTISAPFNPRPFLNKLTGKCIVVKLKWGDMEYKGYLVSFDVYMNIQLSNTEEYINGTLTGNLGEILIRCNNVLRIQPSDDDEEGEMRD</sequence>
<dbReference type="InterPro" id="IPR047575">
    <property type="entry name" value="Sm"/>
</dbReference>
<evidence type="ECO:0000313" key="13">
    <source>
        <dbReference type="Proteomes" id="UP000078046"/>
    </source>
</evidence>
<dbReference type="GO" id="GO:0005685">
    <property type="term" value="C:U1 snRNP"/>
    <property type="evidence" value="ECO:0007669"/>
    <property type="project" value="TreeGrafter"/>
</dbReference>
<dbReference type="InterPro" id="IPR001163">
    <property type="entry name" value="Sm_dom_euk/arc"/>
</dbReference>
<evidence type="ECO:0000256" key="9">
    <source>
        <dbReference type="ARBA" id="ARBA00030144"/>
    </source>
</evidence>
<evidence type="ECO:0000256" key="4">
    <source>
        <dbReference type="ARBA" id="ARBA00022728"/>
    </source>
</evidence>
<comment type="similarity">
    <text evidence="2 10">Belongs to the snRNP Sm proteins family. SmF/LSm6 subfamily.</text>
</comment>
<dbReference type="Pfam" id="PF01423">
    <property type="entry name" value="LSM"/>
    <property type="match status" value="1"/>
</dbReference>
<dbReference type="InterPro" id="IPR034100">
    <property type="entry name" value="Sm_F"/>
</dbReference>
<keyword evidence="4 10" id="KW-0747">Spliceosome</keyword>
<dbReference type="CDD" id="cd01722">
    <property type="entry name" value="Sm_F"/>
    <property type="match status" value="1"/>
</dbReference>
<keyword evidence="5 10" id="KW-0694">RNA-binding</keyword>
<keyword evidence="6 10" id="KW-0508">mRNA splicing</keyword>
<dbReference type="SUPFAM" id="SSF50182">
    <property type="entry name" value="Sm-like ribonucleoproteins"/>
    <property type="match status" value="1"/>
</dbReference>
<keyword evidence="3 10" id="KW-0507">mRNA processing</keyword>
<dbReference type="AlphaFoldDB" id="A0A177B9K3"/>
<dbReference type="EMBL" id="LWCA01000098">
    <property type="protein sequence ID" value="OAF70926.1"/>
    <property type="molecule type" value="Genomic_DNA"/>
</dbReference>
<protein>
    <recommendedName>
        <fullName evidence="9">Sm protein F</fullName>
    </recommendedName>
</protein>
<organism evidence="12 13">
    <name type="scientific">Intoshia linei</name>
    <dbReference type="NCBI Taxonomy" id="1819745"/>
    <lineage>
        <taxon>Eukaryota</taxon>
        <taxon>Metazoa</taxon>
        <taxon>Spiralia</taxon>
        <taxon>Lophotrochozoa</taxon>
        <taxon>Mesozoa</taxon>
        <taxon>Orthonectida</taxon>
        <taxon>Rhopaluridae</taxon>
        <taxon>Intoshia</taxon>
    </lineage>
</organism>
<evidence type="ECO:0000256" key="7">
    <source>
        <dbReference type="ARBA" id="ARBA00023242"/>
    </source>
</evidence>
<evidence type="ECO:0000256" key="5">
    <source>
        <dbReference type="ARBA" id="ARBA00022884"/>
    </source>
</evidence>
<evidence type="ECO:0000256" key="6">
    <source>
        <dbReference type="ARBA" id="ARBA00023187"/>
    </source>
</evidence>
<keyword evidence="7 10" id="KW-0539">Nucleus</keyword>
<dbReference type="SMART" id="SM00651">
    <property type="entry name" value="Sm"/>
    <property type="match status" value="1"/>
</dbReference>
<evidence type="ECO:0000256" key="8">
    <source>
        <dbReference type="ARBA" id="ARBA00023274"/>
    </source>
</evidence>
<evidence type="ECO:0000256" key="1">
    <source>
        <dbReference type="ARBA" id="ARBA00004123"/>
    </source>
</evidence>
<evidence type="ECO:0000313" key="12">
    <source>
        <dbReference type="EMBL" id="OAF70926.1"/>
    </source>
</evidence>
<dbReference type="GO" id="GO:0071013">
    <property type="term" value="C:catalytic step 2 spliceosome"/>
    <property type="evidence" value="ECO:0007669"/>
    <property type="project" value="TreeGrafter"/>
</dbReference>
<dbReference type="OrthoDB" id="409625at2759"/>
<dbReference type="InterPro" id="IPR016487">
    <property type="entry name" value="Lsm6/sSmF"/>
</dbReference>
<dbReference type="InterPro" id="IPR010920">
    <property type="entry name" value="LSM_dom_sf"/>
</dbReference>
<dbReference type="Gene3D" id="2.30.30.100">
    <property type="match status" value="1"/>
</dbReference>
<comment type="subcellular location">
    <subcellularLocation>
        <location evidence="1 10">Nucleus</location>
    </subcellularLocation>
</comment>
<dbReference type="GO" id="GO:0000398">
    <property type="term" value="P:mRNA splicing, via spliceosome"/>
    <property type="evidence" value="ECO:0007669"/>
    <property type="project" value="InterPro"/>
</dbReference>
<dbReference type="GO" id="GO:0034715">
    <property type="term" value="C:pICln-Sm protein complex"/>
    <property type="evidence" value="ECO:0007669"/>
    <property type="project" value="TreeGrafter"/>
</dbReference>
<name>A0A177B9K3_9BILA</name>
<keyword evidence="8 10" id="KW-0687">Ribonucleoprotein</keyword>
<dbReference type="PROSITE" id="PS52002">
    <property type="entry name" value="SM"/>
    <property type="match status" value="1"/>
</dbReference>
<evidence type="ECO:0000256" key="3">
    <source>
        <dbReference type="ARBA" id="ARBA00022664"/>
    </source>
</evidence>
<gene>
    <name evidence="12" type="ORF">A3Q56_01290</name>
</gene>
<evidence type="ECO:0000256" key="2">
    <source>
        <dbReference type="ARBA" id="ARBA00007927"/>
    </source>
</evidence>
<feature type="domain" description="Sm" evidence="11">
    <location>
        <begin position="9"/>
        <end position="82"/>
    </location>
</feature>
<keyword evidence="13" id="KW-1185">Reference proteome</keyword>
<accession>A0A177B9K3</accession>
<dbReference type="GO" id="GO:0003723">
    <property type="term" value="F:RNA binding"/>
    <property type="evidence" value="ECO:0007669"/>
    <property type="project" value="UniProtKB-UniRule"/>
</dbReference>
<proteinExistence type="inferred from homology"/>